<dbReference type="EMBL" id="LRBP01000016">
    <property type="protein sequence ID" value="OII73434.1"/>
    <property type="molecule type" value="Genomic_DNA"/>
</dbReference>
<feature type="region of interest" description="Disordered" evidence="1">
    <location>
        <begin position="97"/>
        <end position="120"/>
    </location>
</feature>
<feature type="compositionally biased region" description="Polar residues" evidence="1">
    <location>
        <begin position="97"/>
        <end position="119"/>
    </location>
</feature>
<gene>
    <name evidence="2" type="ORF">cubi_02646</name>
</gene>
<dbReference type="VEuPathDB" id="CryptoDB:cubi_02646"/>
<keyword evidence="3" id="KW-1185">Reference proteome</keyword>
<dbReference type="RefSeq" id="XP_028874777.1">
    <property type="nucleotide sequence ID" value="XM_029019657.1"/>
</dbReference>
<organism evidence="2 3">
    <name type="scientific">Cryptosporidium ubiquitum</name>
    <dbReference type="NCBI Taxonomy" id="857276"/>
    <lineage>
        <taxon>Eukaryota</taxon>
        <taxon>Sar</taxon>
        <taxon>Alveolata</taxon>
        <taxon>Apicomplexa</taxon>
        <taxon>Conoidasida</taxon>
        <taxon>Coccidia</taxon>
        <taxon>Eucoccidiorida</taxon>
        <taxon>Eimeriorina</taxon>
        <taxon>Cryptosporidiidae</taxon>
        <taxon>Cryptosporidium</taxon>
    </lineage>
</organism>
<sequence length="826" mass="95738">MNKRKRSKKNRDFELRDGLKRSNQLDIRKLFLRNAPKRTGYRPVPGVLIYPQNFREPRVFEAISHKNLKKECCNEFENGICRCGDIVACPASQEFQSKNSSGEDSAINNDQLEDQNTQIPDPIDFRGLRGMLWSKINPEKFEMFERRFSEPNATGSCPIGLTDNFESPMFFANTQPAPSKLYETAELSQELIDQVNEEDFNNFMDTWQNCLNQIDTLEQEMKINIELQLSIENELDRGIRLLKPRLRQLTISERKFLHICINYLTSQVGFPRTDRFSNIQSMGEVDINRDQEIVHIKNSSWFMGTDAMELVNQHHKIAELQGKLVQSHLNNQNNNSNFLLSFNEMGFEDDESYSNYNRNLENKMINEDSELSLHCRSVLSKYLSGKLEERESSLKMKRNLLVRLSNILKLLESSPLSNFPFTMNNRHMFLNPIGIGRRSICWTVFDFFDLVPSVLKLYRLDFSAKNEIQKESMFSSNVSISSNTHKLKIVMQESFARLRTIRSVFNSQIGQIKKEEVPLEMILFLKQNCNVHSSLNSNTIKNRQMNHGVSDVILCSGMFEWYTPLSLSSTIVEVYPHLEYYDILSYVHLNGVLGESTSLMYIRSLLRLFFLFSSFKDSSGKKGVKSFIFPVKASRVYIRKEESCFLIGPLDLIDLDSKTDLLQDDIIFKKKYPVNLMQCNSFTQVQKNDDIVNYLPPIIRNIITSDDSLFNIENIKLLKNRLLDLGHLCDIFEKIHVYIIGVLLYFCLTGNYYSVDSQKDTIYLNLSSESKELLKAMLNPNIDQIPSIERILDFPALHPERLVGTLGVQNSYNLFQNQISELKLMI</sequence>
<dbReference type="AlphaFoldDB" id="A0A1J4MGQ0"/>
<reference evidence="2 3" key="1">
    <citation type="submission" date="2016-10" db="EMBL/GenBank/DDBJ databases">
        <title>Reductive evolution of mitochondrial metabolism and differential evolution of invasion-related proteins in Cryptosporidium.</title>
        <authorList>
            <person name="Liu S."/>
            <person name="Roellig D.M."/>
            <person name="Guo Y."/>
            <person name="Li N."/>
            <person name="Frace M.A."/>
            <person name="Tang K."/>
            <person name="Zhang L."/>
            <person name="Feng Y."/>
            <person name="Xiao L."/>
        </authorList>
    </citation>
    <scope>NUCLEOTIDE SEQUENCE [LARGE SCALE GENOMIC DNA]</scope>
    <source>
        <strain evidence="2">39726</strain>
    </source>
</reference>
<protein>
    <submittedName>
        <fullName evidence="2">Uncharacterized protein</fullName>
    </submittedName>
</protein>
<proteinExistence type="predicted"/>
<evidence type="ECO:0000256" key="1">
    <source>
        <dbReference type="SAM" id="MobiDB-lite"/>
    </source>
</evidence>
<name>A0A1J4MGQ0_9CRYT</name>
<comment type="caution">
    <text evidence="2">The sequence shown here is derived from an EMBL/GenBank/DDBJ whole genome shotgun (WGS) entry which is preliminary data.</text>
</comment>
<dbReference type="SUPFAM" id="SSF56112">
    <property type="entry name" value="Protein kinase-like (PK-like)"/>
    <property type="match status" value="1"/>
</dbReference>
<dbReference type="InterPro" id="IPR011009">
    <property type="entry name" value="Kinase-like_dom_sf"/>
</dbReference>
<accession>A0A1J4MGQ0</accession>
<evidence type="ECO:0000313" key="2">
    <source>
        <dbReference type="EMBL" id="OII73434.1"/>
    </source>
</evidence>
<dbReference type="Proteomes" id="UP000186176">
    <property type="component" value="Unassembled WGS sequence"/>
</dbReference>
<dbReference type="OrthoDB" id="340878at2759"/>
<dbReference type="GeneID" id="39979436"/>
<evidence type="ECO:0000313" key="3">
    <source>
        <dbReference type="Proteomes" id="UP000186176"/>
    </source>
</evidence>